<reference evidence="2" key="1">
    <citation type="submission" date="2022-12" db="EMBL/GenBank/DDBJ databases">
        <title>Clostridium sp. nov., isolated from industrial wastewater.</title>
        <authorList>
            <person name="Jiayan W."/>
        </authorList>
    </citation>
    <scope>NUCLEOTIDE SEQUENCE</scope>
    <source>
        <strain evidence="2">ZC22-4</strain>
    </source>
</reference>
<dbReference type="Pfam" id="PF14276">
    <property type="entry name" value="DUF4363"/>
    <property type="match status" value="1"/>
</dbReference>
<feature type="transmembrane region" description="Helical" evidence="1">
    <location>
        <begin position="6"/>
        <end position="27"/>
    </location>
</feature>
<organism evidence="2 3">
    <name type="scientific">Clostridium brassicae</name>
    <dbReference type="NCBI Taxonomy" id="2999072"/>
    <lineage>
        <taxon>Bacteria</taxon>
        <taxon>Bacillati</taxon>
        <taxon>Bacillota</taxon>
        <taxon>Clostridia</taxon>
        <taxon>Eubacteriales</taxon>
        <taxon>Clostridiaceae</taxon>
        <taxon>Clostridium</taxon>
    </lineage>
</organism>
<name>A0ABT4DDA0_9CLOT</name>
<comment type="caution">
    <text evidence="2">The sequence shown here is derived from an EMBL/GenBank/DDBJ whole genome shotgun (WGS) entry which is preliminary data.</text>
</comment>
<gene>
    <name evidence="2" type="ORF">OW729_16900</name>
</gene>
<keyword evidence="1" id="KW-0472">Membrane</keyword>
<dbReference type="InterPro" id="IPR025373">
    <property type="entry name" value="DUF4363"/>
</dbReference>
<evidence type="ECO:0000313" key="2">
    <source>
        <dbReference type="EMBL" id="MCY6960298.1"/>
    </source>
</evidence>
<evidence type="ECO:0000313" key="3">
    <source>
        <dbReference type="Proteomes" id="UP001144612"/>
    </source>
</evidence>
<keyword evidence="3" id="KW-1185">Reference proteome</keyword>
<keyword evidence="1" id="KW-0812">Transmembrane</keyword>
<protein>
    <submittedName>
        <fullName evidence="2">DUF4363 family protein</fullName>
    </submittedName>
</protein>
<evidence type="ECO:0000256" key="1">
    <source>
        <dbReference type="SAM" id="Phobius"/>
    </source>
</evidence>
<dbReference type="RefSeq" id="WP_268062735.1">
    <property type="nucleotide sequence ID" value="NZ_JAPQFJ010000024.1"/>
</dbReference>
<accession>A0ABT4DDA0</accession>
<dbReference type="EMBL" id="JAPQFJ010000024">
    <property type="protein sequence ID" value="MCY6960298.1"/>
    <property type="molecule type" value="Genomic_DNA"/>
</dbReference>
<dbReference type="Proteomes" id="UP001144612">
    <property type="component" value="Unassembled WGS sequence"/>
</dbReference>
<sequence>MNKGKAYIIPIITIIIFIGVMTSGGFLKKSFNDKDNVINYIDIIKQDITNENWNQAGKDLEYLKNAWNIVGKRVQFSVERNEMIMINTNIARLEGAIWAKDKSEGLIEISEIIEHWRDLEK</sequence>
<proteinExistence type="predicted"/>
<keyword evidence="1" id="KW-1133">Transmembrane helix</keyword>